<gene>
    <name evidence="5" type="primary">modA</name>
    <name evidence="5" type="ORF">ACFQSB_39570</name>
</gene>
<evidence type="ECO:0000256" key="1">
    <source>
        <dbReference type="ARBA" id="ARBA00009175"/>
    </source>
</evidence>
<dbReference type="PANTHER" id="PTHR30632:SF0">
    <property type="entry name" value="SULFATE-BINDING PROTEIN"/>
    <property type="match status" value="1"/>
</dbReference>
<dbReference type="InterPro" id="IPR050682">
    <property type="entry name" value="ModA/WtpA"/>
</dbReference>
<dbReference type="InterPro" id="IPR005950">
    <property type="entry name" value="ModA"/>
</dbReference>
<protein>
    <submittedName>
        <fullName evidence="5">Molybdate ABC transporter substrate-binding protein</fullName>
    </submittedName>
</protein>
<comment type="similarity">
    <text evidence="1">Belongs to the bacterial solute-binding protein ModA family.</text>
</comment>
<feature type="signal peptide" evidence="4">
    <location>
        <begin position="1"/>
        <end position="27"/>
    </location>
</feature>
<keyword evidence="3 4" id="KW-0732">Signal</keyword>
<comment type="caution">
    <text evidence="5">The sequence shown here is derived from an EMBL/GenBank/DDBJ whole genome shotgun (WGS) entry which is preliminary data.</text>
</comment>
<dbReference type="NCBIfam" id="TIGR01256">
    <property type="entry name" value="modA"/>
    <property type="match status" value="1"/>
</dbReference>
<evidence type="ECO:0000256" key="2">
    <source>
        <dbReference type="ARBA" id="ARBA00022723"/>
    </source>
</evidence>
<dbReference type="PROSITE" id="PS51257">
    <property type="entry name" value="PROKAR_LIPOPROTEIN"/>
    <property type="match status" value="1"/>
</dbReference>
<sequence length="269" mass="26874">MVFISRLAPWAVALPVALALGLSGCGAGEPAASTTPAAGPASAAGAATEVTVFAAASLTGTFTELGKAFEAAHPGTSVKFNFGSSATLAQQITQGAPADVFAAASPATMKTVTDASLASSPTTFARNKLQIAVPAANPAKVEGLKDLTDPKVKVALCAEQVPCGAAAAKALEAAGLTVKPVTLEQDVKATLTKVELGEVDAALVYKTDVIASAGKVNGIEFPEADKAINDYPIATLAKAPAGDLAEQFVDLVLSPQGKDVLTKAGFEAP</sequence>
<evidence type="ECO:0000313" key="6">
    <source>
        <dbReference type="Proteomes" id="UP001596496"/>
    </source>
</evidence>
<reference evidence="6" key="1">
    <citation type="journal article" date="2019" name="Int. J. Syst. Evol. Microbiol.">
        <title>The Global Catalogue of Microorganisms (GCM) 10K type strain sequencing project: providing services to taxonomists for standard genome sequencing and annotation.</title>
        <authorList>
            <consortium name="The Broad Institute Genomics Platform"/>
            <consortium name="The Broad Institute Genome Sequencing Center for Infectious Disease"/>
            <person name="Wu L."/>
            <person name="Ma J."/>
        </authorList>
    </citation>
    <scope>NUCLEOTIDE SEQUENCE [LARGE SCALE GENOMIC DNA]</scope>
    <source>
        <strain evidence="6">CECT 7649</strain>
    </source>
</reference>
<evidence type="ECO:0000256" key="4">
    <source>
        <dbReference type="SAM" id="SignalP"/>
    </source>
</evidence>
<dbReference type="Proteomes" id="UP001596496">
    <property type="component" value="Unassembled WGS sequence"/>
</dbReference>
<dbReference type="Gene3D" id="3.40.190.10">
    <property type="entry name" value="Periplasmic binding protein-like II"/>
    <property type="match status" value="2"/>
</dbReference>
<keyword evidence="2" id="KW-0479">Metal-binding</keyword>
<dbReference type="EMBL" id="JBHTCG010000062">
    <property type="protein sequence ID" value="MFC7388361.1"/>
    <property type="molecule type" value="Genomic_DNA"/>
</dbReference>
<organism evidence="5 6">
    <name type="scientific">Sphaerisporangium rhizosphaerae</name>
    <dbReference type="NCBI Taxonomy" id="2269375"/>
    <lineage>
        <taxon>Bacteria</taxon>
        <taxon>Bacillati</taxon>
        <taxon>Actinomycetota</taxon>
        <taxon>Actinomycetes</taxon>
        <taxon>Streptosporangiales</taxon>
        <taxon>Streptosporangiaceae</taxon>
        <taxon>Sphaerisporangium</taxon>
    </lineage>
</organism>
<dbReference type="Pfam" id="PF13531">
    <property type="entry name" value="SBP_bac_11"/>
    <property type="match status" value="1"/>
</dbReference>
<name>A0ABW2PFQ2_9ACTN</name>
<dbReference type="PANTHER" id="PTHR30632">
    <property type="entry name" value="MOLYBDATE-BINDING PERIPLASMIC PROTEIN"/>
    <property type="match status" value="1"/>
</dbReference>
<proteinExistence type="inferred from homology"/>
<keyword evidence="6" id="KW-1185">Reference proteome</keyword>
<dbReference type="SUPFAM" id="SSF53850">
    <property type="entry name" value="Periplasmic binding protein-like II"/>
    <property type="match status" value="1"/>
</dbReference>
<accession>A0ABW2PFQ2</accession>
<dbReference type="RefSeq" id="WP_380832454.1">
    <property type="nucleotide sequence ID" value="NZ_JBHTCG010000062.1"/>
</dbReference>
<evidence type="ECO:0000313" key="5">
    <source>
        <dbReference type="EMBL" id="MFC7388361.1"/>
    </source>
</evidence>
<evidence type="ECO:0000256" key="3">
    <source>
        <dbReference type="ARBA" id="ARBA00022729"/>
    </source>
</evidence>
<dbReference type="PIRSF" id="PIRSF004846">
    <property type="entry name" value="ModA"/>
    <property type="match status" value="1"/>
</dbReference>
<feature type="chain" id="PRO_5046950986" evidence="4">
    <location>
        <begin position="28"/>
        <end position="269"/>
    </location>
</feature>